<proteinExistence type="inferred from homology"/>
<feature type="compositionally biased region" description="Polar residues" evidence="9">
    <location>
        <begin position="14"/>
        <end position="34"/>
    </location>
</feature>
<comment type="catalytic activity">
    <reaction evidence="7 8">
        <text>O-phospho-L-threonyl-[protein] + H2O = L-threonyl-[protein] + phosphate</text>
        <dbReference type="Rhea" id="RHEA:47004"/>
        <dbReference type="Rhea" id="RHEA-COMP:11060"/>
        <dbReference type="Rhea" id="RHEA-COMP:11605"/>
        <dbReference type="ChEBI" id="CHEBI:15377"/>
        <dbReference type="ChEBI" id="CHEBI:30013"/>
        <dbReference type="ChEBI" id="CHEBI:43474"/>
        <dbReference type="ChEBI" id="CHEBI:61977"/>
        <dbReference type="EC" id="3.1.3.16"/>
    </reaction>
</comment>
<dbReference type="Gene3D" id="3.60.21.10">
    <property type="match status" value="1"/>
</dbReference>
<accession>A0ABQ8IYN7</accession>
<comment type="similarity">
    <text evidence="8">Belongs to the PPP phosphatase family.</text>
</comment>
<feature type="compositionally biased region" description="Basic and acidic residues" evidence="9">
    <location>
        <begin position="950"/>
        <end position="984"/>
    </location>
</feature>
<comment type="catalytic activity">
    <reaction evidence="6">
        <text>O-phospho-L-seryl-[protein] + H2O = L-seryl-[protein] + phosphate</text>
        <dbReference type="Rhea" id="RHEA:20629"/>
        <dbReference type="Rhea" id="RHEA-COMP:9863"/>
        <dbReference type="Rhea" id="RHEA-COMP:11604"/>
        <dbReference type="ChEBI" id="CHEBI:15377"/>
        <dbReference type="ChEBI" id="CHEBI:29999"/>
        <dbReference type="ChEBI" id="CHEBI:43474"/>
        <dbReference type="ChEBI" id="CHEBI:83421"/>
        <dbReference type="EC" id="3.1.3.16"/>
    </reaction>
</comment>
<evidence type="ECO:0000256" key="6">
    <source>
        <dbReference type="ARBA" id="ARBA00047761"/>
    </source>
</evidence>
<evidence type="ECO:0000256" key="5">
    <source>
        <dbReference type="ARBA" id="ARBA00023211"/>
    </source>
</evidence>
<reference evidence="11 12" key="2">
    <citation type="journal article" date="2022" name="Mol. Biol. Evol.">
        <title>Comparative Genomics Reveals Insights into the Divergent Evolution of Astigmatic Mites and Household Pest Adaptations.</title>
        <authorList>
            <person name="Xiong Q."/>
            <person name="Wan A.T."/>
            <person name="Liu X."/>
            <person name="Fung C.S."/>
            <person name="Xiao X."/>
            <person name="Malainual N."/>
            <person name="Hou J."/>
            <person name="Wang L."/>
            <person name="Wang M."/>
            <person name="Yang K.Y."/>
            <person name="Cui Y."/>
            <person name="Leung E.L."/>
            <person name="Nong W."/>
            <person name="Shin S.K."/>
            <person name="Au S.W."/>
            <person name="Jeong K.Y."/>
            <person name="Chew F.T."/>
            <person name="Hui J.H."/>
            <person name="Leung T.F."/>
            <person name="Tungtrongchitr A."/>
            <person name="Zhong N."/>
            <person name="Liu Z."/>
            <person name="Tsui S.K."/>
        </authorList>
    </citation>
    <scope>NUCLEOTIDE SEQUENCE [LARGE SCALE GENOMIC DNA]</scope>
    <source>
        <strain evidence="11">Derp</strain>
    </source>
</reference>
<dbReference type="PANTHER" id="PTHR11668">
    <property type="entry name" value="SERINE/THREONINE PROTEIN PHOSPHATASE"/>
    <property type="match status" value="1"/>
</dbReference>
<feature type="region of interest" description="Disordered" evidence="9">
    <location>
        <begin position="446"/>
        <end position="515"/>
    </location>
</feature>
<evidence type="ECO:0000256" key="7">
    <source>
        <dbReference type="ARBA" id="ARBA00048336"/>
    </source>
</evidence>
<feature type="region of interest" description="Disordered" evidence="9">
    <location>
        <begin position="393"/>
        <end position="412"/>
    </location>
</feature>
<dbReference type="EMBL" id="NJHN03000096">
    <property type="protein sequence ID" value="KAH9415424.1"/>
    <property type="molecule type" value="Genomic_DNA"/>
</dbReference>
<evidence type="ECO:0000256" key="8">
    <source>
        <dbReference type="RuleBase" id="RU004273"/>
    </source>
</evidence>
<feature type="compositionally biased region" description="Low complexity" evidence="9">
    <location>
        <begin position="575"/>
        <end position="590"/>
    </location>
</feature>
<feature type="compositionally biased region" description="Low complexity" evidence="9">
    <location>
        <begin position="936"/>
        <end position="946"/>
    </location>
</feature>
<evidence type="ECO:0000256" key="4">
    <source>
        <dbReference type="ARBA" id="ARBA00022912"/>
    </source>
</evidence>
<feature type="compositionally biased region" description="Low complexity" evidence="9">
    <location>
        <begin position="505"/>
        <end position="515"/>
    </location>
</feature>
<keyword evidence="12" id="KW-1185">Reference proteome</keyword>
<dbReference type="PROSITE" id="PS00125">
    <property type="entry name" value="SER_THR_PHOSPHATASE"/>
    <property type="match status" value="1"/>
</dbReference>
<dbReference type="SUPFAM" id="SSF56300">
    <property type="entry name" value="Metallo-dependent phosphatases"/>
    <property type="match status" value="1"/>
</dbReference>
<dbReference type="PRINTS" id="PR00114">
    <property type="entry name" value="STPHPHTASE"/>
</dbReference>
<comment type="cofactor">
    <cofactor evidence="1">
        <name>Mn(2+)</name>
        <dbReference type="ChEBI" id="CHEBI:29035"/>
    </cofactor>
</comment>
<feature type="region of interest" description="Disordered" evidence="9">
    <location>
        <begin position="571"/>
        <end position="591"/>
    </location>
</feature>
<evidence type="ECO:0000256" key="9">
    <source>
        <dbReference type="SAM" id="MobiDB-lite"/>
    </source>
</evidence>
<evidence type="ECO:0000256" key="3">
    <source>
        <dbReference type="ARBA" id="ARBA00022801"/>
    </source>
</evidence>
<feature type="compositionally biased region" description="Basic and acidic residues" evidence="9">
    <location>
        <begin position="52"/>
        <end position="65"/>
    </location>
</feature>
<dbReference type="SMART" id="SM00156">
    <property type="entry name" value="PP2Ac"/>
    <property type="match status" value="1"/>
</dbReference>
<name>A0ABQ8IYN7_DERPT</name>
<organism evidence="11 12">
    <name type="scientific">Dermatophagoides pteronyssinus</name>
    <name type="common">European house dust mite</name>
    <dbReference type="NCBI Taxonomy" id="6956"/>
    <lineage>
        <taxon>Eukaryota</taxon>
        <taxon>Metazoa</taxon>
        <taxon>Ecdysozoa</taxon>
        <taxon>Arthropoda</taxon>
        <taxon>Chelicerata</taxon>
        <taxon>Arachnida</taxon>
        <taxon>Acari</taxon>
        <taxon>Acariformes</taxon>
        <taxon>Sarcoptiformes</taxon>
        <taxon>Astigmata</taxon>
        <taxon>Psoroptidia</taxon>
        <taxon>Analgoidea</taxon>
        <taxon>Pyroglyphidae</taxon>
        <taxon>Dermatophagoidinae</taxon>
        <taxon>Dermatophagoides</taxon>
    </lineage>
</organism>
<keyword evidence="4" id="KW-0904">Protein phosphatase</keyword>
<evidence type="ECO:0000313" key="12">
    <source>
        <dbReference type="Proteomes" id="UP000887458"/>
    </source>
</evidence>
<reference evidence="11 12" key="1">
    <citation type="journal article" date="2018" name="J. Allergy Clin. Immunol.">
        <title>High-quality assembly of Dermatophagoides pteronyssinus genome and transcriptome reveals a wide range of novel allergens.</title>
        <authorList>
            <person name="Liu X.Y."/>
            <person name="Yang K.Y."/>
            <person name="Wang M.Q."/>
            <person name="Kwok J.S."/>
            <person name="Zeng X."/>
            <person name="Yang Z."/>
            <person name="Xiao X.J."/>
            <person name="Lau C.P."/>
            <person name="Li Y."/>
            <person name="Huang Z.M."/>
            <person name="Ba J.G."/>
            <person name="Yim A.K."/>
            <person name="Ouyang C.Y."/>
            <person name="Ngai S.M."/>
            <person name="Chan T.F."/>
            <person name="Leung E.L."/>
            <person name="Liu L."/>
            <person name="Liu Z.G."/>
            <person name="Tsui S.K."/>
        </authorList>
    </citation>
    <scope>NUCLEOTIDE SEQUENCE [LARGE SCALE GENOMIC DNA]</scope>
    <source>
        <strain evidence="11">Derp</strain>
    </source>
</reference>
<feature type="compositionally biased region" description="Low complexity" evidence="9">
    <location>
        <begin position="985"/>
        <end position="999"/>
    </location>
</feature>
<dbReference type="Pfam" id="PF00149">
    <property type="entry name" value="Metallophos"/>
    <property type="match status" value="1"/>
</dbReference>
<feature type="region of interest" description="Disordered" evidence="9">
    <location>
        <begin position="1095"/>
        <end position="1137"/>
    </location>
</feature>
<dbReference type="Proteomes" id="UP000887458">
    <property type="component" value="Unassembled WGS sequence"/>
</dbReference>
<evidence type="ECO:0000259" key="10">
    <source>
        <dbReference type="PROSITE" id="PS00125"/>
    </source>
</evidence>
<dbReference type="CDD" id="cd00144">
    <property type="entry name" value="MPP_PPP_family"/>
    <property type="match status" value="1"/>
</dbReference>
<keyword evidence="3 8" id="KW-0378">Hydrolase</keyword>
<feature type="compositionally biased region" description="Basic and acidic residues" evidence="9">
    <location>
        <begin position="479"/>
        <end position="489"/>
    </location>
</feature>
<comment type="caution">
    <text evidence="11">The sequence shown here is derived from an EMBL/GenBank/DDBJ whole genome shotgun (WGS) entry which is preliminary data.</text>
</comment>
<feature type="compositionally biased region" description="Low complexity" evidence="9">
    <location>
        <begin position="690"/>
        <end position="700"/>
    </location>
</feature>
<evidence type="ECO:0000256" key="2">
    <source>
        <dbReference type="ARBA" id="ARBA00022723"/>
    </source>
</evidence>
<sequence length="1137" mass="130983">MTKHSTKSVPKPSLNVTGKDASTSKTKQISTNTKKSNDLINDKTKKKKKKDKEKEKEKKSSKPTEKTTTTTATNEDDVVAKTKSHSSLRKLDSSIGLGNINRQETASLQSLSKKYQKFASKTSFLMKNKILKKNIEHINHYGQYLYDCVIVYLYCQRHKRLAIADVKDKGLFLPYTPIRRHESWQSAAERLIHDLIRLSSTKPNQIRQSPSLFNEPILMDILRIQIPDCLEFVQRIVFRIDINCTDLLKICNCQDKNSNQLISWHLIDDIRHHTDCRDYFGPEPMLIKYDDNYVNYRESTIMTTLTNVNHSSKNINHLLKQMNYNETDILRLYSDFIQHCYPSEFMTSLSLKNFLIKWQYELPMTMIENGLNKHNSNDNTNNNYGERFIQTINQQRSTSKTNNQTTTTTTTTSSKNLLYLNFNEFILGLASIDKLIKSITSITEFNTKTSSDDNDNAGGGGGNKKNKKNDDTTTVTKSPLDHLRRRQDDCYPQFRPRLNRQPSFTTTTTTATTTTTTARSISTSLSCPSSLSLLQLSSSSSLILMANNSPDNVNNNNNDNNLIKQDNLKKSIKLQQQQQSHHSHHQQQQQRYTLSVHMVKMTINGWYYEPMINNYPDVKRMAKVRRKLSQRNFNPTFCCNRMIDAIRSYAYRNGVVYFGKNAYNYDDSSRKKSRKHKYHRQQQHQHRKSLNSSSSKSTSSDGALIWQPDSKECINVIVKILKDVKEIFKQDNIAIIDVQTPCFVIGDLHGNLHDLLVYDHTIINHRGYESYLSTTNYLFLGDYVDRGDYSIECILYLFCQKIQTPHRIHMLRGNHECRSLQKEFTFFDECRQKFGDHLAEQLWNLINEVFDHMPLAAIIDDSIFCSHGGIPSCAEKLEQIAAIKLPMKEPELESRIAHEILWNDPVSDQEYRDLLQNTRSMTTMMAVLNHNQKNPMIMQNKNNNDNNVEDLDKQQKQHQSGEKKDSTTVKKSPSDLKKNEEGKKSSSPKQQQQQQQSNQTLKWKSGFLPNTKRGTACYYSEEALTKFLDDNHLSHLIRAHEVIPPGYQYHMGGRCLTIFSCSNYCGGINESAVCLINDQKIRVIKIDTNTATTMNSTSVVKRKTTPPPQSNTDDDDDDSSTAEEETEEETEDDEEED</sequence>
<dbReference type="InterPro" id="IPR006186">
    <property type="entry name" value="Ser/Thr-sp_prot-phosphatase"/>
</dbReference>
<dbReference type="EC" id="3.1.3.16" evidence="8"/>
<feature type="region of interest" description="Disordered" evidence="9">
    <location>
        <begin position="936"/>
        <end position="1007"/>
    </location>
</feature>
<gene>
    <name evidence="11" type="ORF">DERP_010280</name>
</gene>
<dbReference type="PANTHER" id="PTHR11668:SF300">
    <property type="entry name" value="SERINE_THREONINE-PROTEIN PHOSPHATASE"/>
    <property type="match status" value="1"/>
</dbReference>
<feature type="region of interest" description="Disordered" evidence="9">
    <location>
        <begin position="1"/>
        <end position="85"/>
    </location>
</feature>
<protein>
    <recommendedName>
        <fullName evidence="8">Serine/threonine-protein phosphatase</fullName>
        <ecNumber evidence="8">3.1.3.16</ecNumber>
    </recommendedName>
</protein>
<evidence type="ECO:0000313" key="11">
    <source>
        <dbReference type="EMBL" id="KAH9415424.1"/>
    </source>
</evidence>
<dbReference type="InterPro" id="IPR050341">
    <property type="entry name" value="PP1_catalytic_subunit"/>
</dbReference>
<feature type="compositionally biased region" description="Acidic residues" evidence="9">
    <location>
        <begin position="1112"/>
        <end position="1137"/>
    </location>
</feature>
<feature type="domain" description="Serine/threonine specific protein phosphatases" evidence="10">
    <location>
        <begin position="811"/>
        <end position="816"/>
    </location>
</feature>
<keyword evidence="2" id="KW-0479">Metal-binding</keyword>
<dbReference type="InterPro" id="IPR004843">
    <property type="entry name" value="Calcineurin-like_PHP"/>
</dbReference>
<feature type="compositionally biased region" description="Basic residues" evidence="9">
    <location>
        <begin position="671"/>
        <end position="689"/>
    </location>
</feature>
<feature type="region of interest" description="Disordered" evidence="9">
    <location>
        <begin position="667"/>
        <end position="704"/>
    </location>
</feature>
<dbReference type="InterPro" id="IPR029052">
    <property type="entry name" value="Metallo-depent_PP-like"/>
</dbReference>
<keyword evidence="5" id="KW-0464">Manganese</keyword>
<evidence type="ECO:0000256" key="1">
    <source>
        <dbReference type="ARBA" id="ARBA00001936"/>
    </source>
</evidence>